<protein>
    <submittedName>
        <fullName evidence="2">Uncharacterized protein</fullName>
    </submittedName>
</protein>
<name>A0A915KBZ9_ROMCU</name>
<keyword evidence="1" id="KW-1185">Reference proteome</keyword>
<sequence>MTKVLLDSRSLIWNHLAYLGICSIDYQGPAFALFDKSFVEDGEEVILNCPHYTGVSHDKQTIVWSKGKEVGDKILENGTPNEYPTTVKSESMCTDLIREMKQQIVKKTQIKKVLSNIIKIREHQEMANMDSNSSIMTTKNM</sequence>
<reference evidence="2" key="1">
    <citation type="submission" date="2022-11" db="UniProtKB">
        <authorList>
            <consortium name="WormBaseParasite"/>
        </authorList>
    </citation>
    <scope>IDENTIFICATION</scope>
</reference>
<dbReference type="AlphaFoldDB" id="A0A915KBZ9"/>
<evidence type="ECO:0000313" key="2">
    <source>
        <dbReference type="WBParaSite" id="nRc.2.0.1.t36308-RA"/>
    </source>
</evidence>
<organism evidence="1 2">
    <name type="scientific">Romanomermis culicivorax</name>
    <name type="common">Nematode worm</name>
    <dbReference type="NCBI Taxonomy" id="13658"/>
    <lineage>
        <taxon>Eukaryota</taxon>
        <taxon>Metazoa</taxon>
        <taxon>Ecdysozoa</taxon>
        <taxon>Nematoda</taxon>
        <taxon>Enoplea</taxon>
        <taxon>Dorylaimia</taxon>
        <taxon>Mermithida</taxon>
        <taxon>Mermithoidea</taxon>
        <taxon>Mermithidae</taxon>
        <taxon>Romanomermis</taxon>
    </lineage>
</organism>
<evidence type="ECO:0000313" key="1">
    <source>
        <dbReference type="Proteomes" id="UP000887565"/>
    </source>
</evidence>
<proteinExistence type="predicted"/>
<accession>A0A915KBZ9</accession>
<dbReference type="Proteomes" id="UP000887565">
    <property type="component" value="Unplaced"/>
</dbReference>
<dbReference type="WBParaSite" id="nRc.2.0.1.t36308-RA">
    <property type="protein sequence ID" value="nRc.2.0.1.t36308-RA"/>
    <property type="gene ID" value="nRc.2.0.1.g36308"/>
</dbReference>